<evidence type="ECO:0000256" key="3">
    <source>
        <dbReference type="ARBA" id="ARBA00004239"/>
    </source>
</evidence>
<dbReference type="EC" id="3.4.14.10" evidence="4"/>
<dbReference type="InterPro" id="IPR000209">
    <property type="entry name" value="Peptidase_S8/S53_dom"/>
</dbReference>
<evidence type="ECO:0000256" key="2">
    <source>
        <dbReference type="ARBA" id="ARBA00002451"/>
    </source>
</evidence>
<keyword evidence="8 11" id="KW-0720">Serine protease</keyword>
<keyword evidence="13" id="KW-0732">Signal</keyword>
<gene>
    <name evidence="15" type="ORF">E4U13_005780</name>
</gene>
<dbReference type="GO" id="GO:0006508">
    <property type="term" value="P:proteolysis"/>
    <property type="evidence" value="ECO:0007669"/>
    <property type="project" value="UniProtKB-KW"/>
</dbReference>
<dbReference type="Gene3D" id="3.40.50.200">
    <property type="entry name" value="Peptidase S8/S53 domain"/>
    <property type="match status" value="1"/>
</dbReference>
<dbReference type="PROSITE" id="PS00138">
    <property type="entry name" value="SUBTILASE_SER"/>
    <property type="match status" value="1"/>
</dbReference>
<feature type="domain" description="Peptidase S53" evidence="14">
    <location>
        <begin position="218"/>
        <end position="653"/>
    </location>
</feature>
<evidence type="ECO:0000256" key="9">
    <source>
        <dbReference type="ARBA" id="ARBA00022837"/>
    </source>
</evidence>
<feature type="compositionally biased region" description="Basic residues" evidence="12">
    <location>
        <begin position="190"/>
        <end position="200"/>
    </location>
</feature>
<evidence type="ECO:0000256" key="7">
    <source>
        <dbReference type="ARBA" id="ARBA00022801"/>
    </source>
</evidence>
<dbReference type="GO" id="GO:0004252">
    <property type="term" value="F:serine-type endopeptidase activity"/>
    <property type="evidence" value="ECO:0007669"/>
    <property type="project" value="UniProtKB-UniRule"/>
</dbReference>
<dbReference type="CDD" id="cd04056">
    <property type="entry name" value="Peptidases_S53"/>
    <property type="match status" value="1"/>
</dbReference>
<proteinExistence type="predicted"/>
<dbReference type="InterPro" id="IPR023828">
    <property type="entry name" value="Peptidase_S8_Ser-AS"/>
</dbReference>
<evidence type="ECO:0000256" key="8">
    <source>
        <dbReference type="ARBA" id="ARBA00022825"/>
    </source>
</evidence>
<evidence type="ECO:0000313" key="16">
    <source>
        <dbReference type="Proteomes" id="UP000732380"/>
    </source>
</evidence>
<feature type="chain" id="PRO_5040249748" description="tripeptidyl-peptidase II" evidence="13">
    <location>
        <begin position="24"/>
        <end position="654"/>
    </location>
</feature>
<feature type="binding site" evidence="11">
    <location>
        <position position="612"/>
    </location>
    <ligand>
        <name>Ca(2+)</name>
        <dbReference type="ChEBI" id="CHEBI:29108"/>
    </ligand>
</feature>
<dbReference type="AlphaFoldDB" id="A0A9P7Q738"/>
<feature type="binding site" evidence="11">
    <location>
        <position position="633"/>
    </location>
    <ligand>
        <name>Ca(2+)</name>
        <dbReference type="ChEBI" id="CHEBI:29108"/>
    </ligand>
</feature>
<comment type="caution">
    <text evidence="15">The sequence shown here is derived from an EMBL/GenBank/DDBJ whole genome shotgun (WGS) entry which is preliminary data.</text>
</comment>
<dbReference type="SUPFAM" id="SSF52743">
    <property type="entry name" value="Subtilisin-like"/>
    <property type="match status" value="1"/>
</dbReference>
<dbReference type="EMBL" id="SRQM01000048">
    <property type="protein sequence ID" value="KAG6120875.1"/>
    <property type="molecule type" value="Genomic_DNA"/>
</dbReference>
<accession>A0A9P7Q738</accession>
<protein>
    <recommendedName>
        <fullName evidence="4">tripeptidyl-peptidase II</fullName>
        <ecNumber evidence="4">3.4.14.10</ecNumber>
    </recommendedName>
</protein>
<dbReference type="InterPro" id="IPR030400">
    <property type="entry name" value="Sedolisin_dom"/>
</dbReference>
<keyword evidence="16" id="KW-1185">Reference proteome</keyword>
<dbReference type="Proteomes" id="UP000732380">
    <property type="component" value="Unassembled WGS sequence"/>
</dbReference>
<feature type="binding site" evidence="11">
    <location>
        <position position="631"/>
    </location>
    <ligand>
        <name>Ca(2+)</name>
        <dbReference type="ChEBI" id="CHEBI:29108"/>
    </ligand>
</feature>
<dbReference type="PANTHER" id="PTHR14218:SF19">
    <property type="entry name" value="SERINE PROTEASE AORO, PUTATIVE (AFU_ORTHOLOGUE AFUA_6G10250)-RELATED"/>
    <property type="match status" value="1"/>
</dbReference>
<evidence type="ECO:0000256" key="13">
    <source>
        <dbReference type="SAM" id="SignalP"/>
    </source>
</evidence>
<dbReference type="InterPro" id="IPR050819">
    <property type="entry name" value="Tripeptidyl-peptidase_I"/>
</dbReference>
<comment type="cofactor">
    <cofactor evidence="11">
        <name>Ca(2+)</name>
        <dbReference type="ChEBI" id="CHEBI:29108"/>
    </cofactor>
    <text evidence="11">Binds 1 Ca(2+) ion per subunit.</text>
</comment>
<reference evidence="15 16" key="1">
    <citation type="journal article" date="2020" name="bioRxiv">
        <title>Whole genome comparisons of ergot fungi reveals the divergence and evolution of species within the genus Claviceps are the result of varying mechanisms driving genome evolution and host range expansion.</title>
        <authorList>
            <person name="Wyka S.A."/>
            <person name="Mondo S.J."/>
            <person name="Liu M."/>
            <person name="Dettman J."/>
            <person name="Nalam V."/>
            <person name="Broders K.D."/>
        </authorList>
    </citation>
    <scope>NUCLEOTIDE SEQUENCE [LARGE SCALE GENOMIC DNA]</scope>
    <source>
        <strain evidence="15 16">LM576</strain>
    </source>
</reference>
<feature type="region of interest" description="Disordered" evidence="12">
    <location>
        <begin position="179"/>
        <end position="206"/>
    </location>
</feature>
<evidence type="ECO:0000256" key="10">
    <source>
        <dbReference type="ARBA" id="ARBA00023145"/>
    </source>
</evidence>
<comment type="function">
    <text evidence="2">Secreted tripeptidyl-peptidase which degrades proteins at acidic pHs and is involved in virulence.</text>
</comment>
<dbReference type="SUPFAM" id="SSF54897">
    <property type="entry name" value="Protease propeptides/inhibitors"/>
    <property type="match status" value="1"/>
</dbReference>
<feature type="signal peptide" evidence="13">
    <location>
        <begin position="1"/>
        <end position="23"/>
    </location>
</feature>
<dbReference type="PANTHER" id="PTHR14218">
    <property type="entry name" value="PROTEASE S8 TRIPEPTIDYL PEPTIDASE I CLN2"/>
    <property type="match status" value="1"/>
</dbReference>
<comment type="catalytic activity">
    <reaction evidence="1">
        <text>Release of an N-terminal tripeptide from a polypeptide.</text>
        <dbReference type="EC" id="3.4.14.10"/>
    </reaction>
</comment>
<keyword evidence="10" id="KW-0865">Zymogen</keyword>
<dbReference type="SMART" id="SM00944">
    <property type="entry name" value="Pro-kuma_activ"/>
    <property type="match status" value="1"/>
</dbReference>
<feature type="active site" description="Charge relay system" evidence="11">
    <location>
        <position position="569"/>
    </location>
</feature>
<keyword evidence="7 11" id="KW-0378">Hydrolase</keyword>
<keyword evidence="9 11" id="KW-0106">Calcium</keyword>
<evidence type="ECO:0000256" key="11">
    <source>
        <dbReference type="PROSITE-ProRule" id="PRU01032"/>
    </source>
</evidence>
<feature type="active site" description="Charge relay system" evidence="11">
    <location>
        <position position="298"/>
    </location>
</feature>
<evidence type="ECO:0000259" key="14">
    <source>
        <dbReference type="PROSITE" id="PS51695"/>
    </source>
</evidence>
<evidence type="ECO:0000256" key="6">
    <source>
        <dbReference type="ARBA" id="ARBA00022723"/>
    </source>
</evidence>
<dbReference type="CDD" id="cd11377">
    <property type="entry name" value="Pro-peptidase_S53"/>
    <property type="match status" value="1"/>
</dbReference>
<dbReference type="InterPro" id="IPR015366">
    <property type="entry name" value="S53_propep"/>
</dbReference>
<dbReference type="Pfam" id="PF00082">
    <property type="entry name" value="Peptidase_S8"/>
    <property type="match status" value="1"/>
</dbReference>
<name>A0A9P7Q738_9HYPO</name>
<feature type="active site" description="Charge relay system" evidence="11">
    <location>
        <position position="302"/>
    </location>
</feature>
<dbReference type="GO" id="GO:0008240">
    <property type="term" value="F:tripeptidyl-peptidase activity"/>
    <property type="evidence" value="ECO:0007669"/>
    <property type="project" value="UniProtKB-EC"/>
</dbReference>
<evidence type="ECO:0000256" key="12">
    <source>
        <dbReference type="SAM" id="MobiDB-lite"/>
    </source>
</evidence>
<organism evidence="15 16">
    <name type="scientific">Claviceps humidiphila</name>
    <dbReference type="NCBI Taxonomy" id="1294629"/>
    <lineage>
        <taxon>Eukaryota</taxon>
        <taxon>Fungi</taxon>
        <taxon>Dikarya</taxon>
        <taxon>Ascomycota</taxon>
        <taxon>Pezizomycotina</taxon>
        <taxon>Sordariomycetes</taxon>
        <taxon>Hypocreomycetidae</taxon>
        <taxon>Hypocreales</taxon>
        <taxon>Clavicipitaceae</taxon>
        <taxon>Claviceps</taxon>
    </lineage>
</organism>
<feature type="binding site" evidence="11">
    <location>
        <position position="611"/>
    </location>
    <ligand>
        <name>Ca(2+)</name>
        <dbReference type="ChEBI" id="CHEBI:29108"/>
    </ligand>
</feature>
<evidence type="ECO:0000313" key="15">
    <source>
        <dbReference type="EMBL" id="KAG6120875.1"/>
    </source>
</evidence>
<keyword evidence="5 11" id="KW-0645">Protease</keyword>
<sequence length="654" mass="71910">MQNMVRNSMLTLLVFHIGQFADAFSENHVPYESHLAGAACDRSSSLQDDRLIRVVFSLAITPGVVESAAAALHDISDARSGRFSQHWTPQEVHRLFASESHQVDDVTRWLQESQIVMPRRELDMDHLLVDMTARNAEKLLRTRLRECSRGTRTYICSDTYHVPETISHHIDHITVQYHPDEQRGTLTRRGSPRGKKHRDAKKTAAVAKPSRQVNCFKYATPECLRLLYDIPSPTTSDTFHPNNSMGVFASDWLSWIGHDLDLFFADFQPSLVSHRPVMLPINGGYRDESTQTLNFHIEPNLDFGYSMALAEPLPVTDIQIGDKYLRGNLGTMLAGFDETYCRTGLDPAIDPVYPDEHNEGGYNSSDCGNRQPPLVISISWAEPEASLPARYVRRQCIEFLKLGLQGVTVLAASGDTGPASSQGTCIDWESGMTNTSTTGRFSPNFPASCPWVTAVGGTQLDAGNRTWTPGAAFSPETAFMWQIKEPNGGIGVVGSSGGGFSRLFPAPRYQTEAVASYLHNNGSQRDHLANLSQAGYFVARGRGYPDVSVTANGYLMYVLGTLHQVLGTSAATPVVAAMVARINDARLRAGKQSVGFVNPVLYQHGDAFLRDVRRGFNTGCGVAEAFRAGPGWDAVTGLGSVNYTRLLDFYLSLP</sequence>
<keyword evidence="6 11" id="KW-0479">Metal-binding</keyword>
<dbReference type="GO" id="GO:0046872">
    <property type="term" value="F:metal ion binding"/>
    <property type="evidence" value="ECO:0007669"/>
    <property type="project" value="UniProtKB-UniRule"/>
</dbReference>
<evidence type="ECO:0000256" key="5">
    <source>
        <dbReference type="ARBA" id="ARBA00022670"/>
    </source>
</evidence>
<dbReference type="Pfam" id="PF09286">
    <property type="entry name" value="Pro-kuma_activ"/>
    <property type="match status" value="1"/>
</dbReference>
<comment type="subcellular location">
    <subcellularLocation>
        <location evidence="3">Secreted</location>
        <location evidence="3">Extracellular space</location>
    </subcellularLocation>
</comment>
<evidence type="ECO:0000256" key="1">
    <source>
        <dbReference type="ARBA" id="ARBA00001910"/>
    </source>
</evidence>
<dbReference type="PROSITE" id="PS51695">
    <property type="entry name" value="SEDOLISIN"/>
    <property type="match status" value="1"/>
</dbReference>
<dbReference type="InterPro" id="IPR036852">
    <property type="entry name" value="Peptidase_S8/S53_dom_sf"/>
</dbReference>
<dbReference type="GO" id="GO:0005576">
    <property type="term" value="C:extracellular region"/>
    <property type="evidence" value="ECO:0007669"/>
    <property type="project" value="UniProtKB-SubCell"/>
</dbReference>
<evidence type="ECO:0000256" key="4">
    <source>
        <dbReference type="ARBA" id="ARBA00012462"/>
    </source>
</evidence>